<organism evidence="2 3">
    <name type="scientific">Helicoverpa armigera</name>
    <name type="common">Cotton bollworm</name>
    <name type="synonym">Heliothis armigera</name>
    <dbReference type="NCBI Taxonomy" id="29058"/>
    <lineage>
        <taxon>Eukaryota</taxon>
        <taxon>Metazoa</taxon>
        <taxon>Ecdysozoa</taxon>
        <taxon>Arthropoda</taxon>
        <taxon>Hexapoda</taxon>
        <taxon>Insecta</taxon>
        <taxon>Pterygota</taxon>
        <taxon>Neoptera</taxon>
        <taxon>Endopterygota</taxon>
        <taxon>Lepidoptera</taxon>
        <taxon>Glossata</taxon>
        <taxon>Ditrysia</taxon>
        <taxon>Noctuoidea</taxon>
        <taxon>Noctuidae</taxon>
        <taxon>Heliothinae</taxon>
        <taxon>Helicoverpa</taxon>
    </lineage>
</organism>
<keyword evidence="1" id="KW-0732">Signal</keyword>
<evidence type="ECO:0000256" key="1">
    <source>
        <dbReference type="SAM" id="SignalP"/>
    </source>
</evidence>
<accession>A0A2W1BRZ1</accession>
<gene>
    <name evidence="2" type="primary">HaOG200741</name>
    <name evidence="2" type="ORF">B5X24_HaOG200741</name>
</gene>
<reference evidence="2 3" key="1">
    <citation type="journal article" date="2017" name="BMC Biol.">
        <title>Genomic innovations, transcriptional plasticity and gene loss underlying the evolution and divergence of two highly polyphagous and invasive Helicoverpa pest species.</title>
        <authorList>
            <person name="Pearce S.L."/>
            <person name="Clarke D.F."/>
            <person name="East P.D."/>
            <person name="Elfekih S."/>
            <person name="Gordon K.H."/>
            <person name="Jermiin L.S."/>
            <person name="McGaughran A."/>
            <person name="Oakeshott J.G."/>
            <person name="Papanikolaou A."/>
            <person name="Perera O.P."/>
            <person name="Rane R.V."/>
            <person name="Richards S."/>
            <person name="Tay W.T."/>
            <person name="Walsh T.K."/>
            <person name="Anderson A."/>
            <person name="Anderson C.J."/>
            <person name="Asgari S."/>
            <person name="Board P.G."/>
            <person name="Bretschneider A."/>
            <person name="Campbell P.M."/>
            <person name="Chertemps T."/>
            <person name="Christeller J.T."/>
            <person name="Coppin C.W."/>
            <person name="Downes S.J."/>
            <person name="Duan G."/>
            <person name="Farnsworth C.A."/>
            <person name="Good R.T."/>
            <person name="Han L.B."/>
            <person name="Han Y.C."/>
            <person name="Hatje K."/>
            <person name="Horne I."/>
            <person name="Huang Y.P."/>
            <person name="Hughes D.S."/>
            <person name="Jacquin-Joly E."/>
            <person name="James W."/>
            <person name="Jhangiani S."/>
            <person name="Kollmar M."/>
            <person name="Kuwar S.S."/>
            <person name="Li S."/>
            <person name="Liu N.Y."/>
            <person name="Maibeche M.T."/>
            <person name="Miller J.R."/>
            <person name="Montagne N."/>
            <person name="Perry T."/>
            <person name="Qu J."/>
            <person name="Song S.V."/>
            <person name="Sutton G.G."/>
            <person name="Vogel H."/>
            <person name="Walenz B.P."/>
            <person name="Xu W."/>
            <person name="Zhang H.J."/>
            <person name="Zou Z."/>
            <person name="Batterham P."/>
            <person name="Edwards O.R."/>
            <person name="Feyereisen R."/>
            <person name="Gibbs R.A."/>
            <person name="Heckel D.G."/>
            <person name="McGrath A."/>
            <person name="Robin C."/>
            <person name="Scherer S.E."/>
            <person name="Worley K.C."/>
            <person name="Wu Y.D."/>
        </authorList>
    </citation>
    <scope>NUCLEOTIDE SEQUENCE [LARGE SCALE GENOMIC DNA]</scope>
    <source>
        <strain evidence="2">Harm_GR_Male_#8</strain>
        <tissue evidence="2">Whole organism</tissue>
    </source>
</reference>
<proteinExistence type="predicted"/>
<feature type="signal peptide" evidence="1">
    <location>
        <begin position="1"/>
        <end position="21"/>
    </location>
</feature>
<dbReference type="Proteomes" id="UP000249218">
    <property type="component" value="Unassembled WGS sequence"/>
</dbReference>
<sequence length="82" mass="9731">MLLLKLTNKILLVWIKQFSTARNLEDQQNEDFCNKTFRVYRNIQEIYMTIGKTNQYMVRNFSLVDINAMLLSCLPTVHIALF</sequence>
<evidence type="ECO:0000313" key="3">
    <source>
        <dbReference type="Proteomes" id="UP000249218"/>
    </source>
</evidence>
<evidence type="ECO:0000313" key="2">
    <source>
        <dbReference type="EMBL" id="PZC77091.1"/>
    </source>
</evidence>
<name>A0A2W1BRZ1_HELAM</name>
<dbReference type="EMBL" id="KZ149937">
    <property type="protein sequence ID" value="PZC77091.1"/>
    <property type="molecule type" value="Genomic_DNA"/>
</dbReference>
<feature type="chain" id="PRO_5016094851" evidence="1">
    <location>
        <begin position="22"/>
        <end position="82"/>
    </location>
</feature>
<keyword evidence="3" id="KW-1185">Reference proteome</keyword>
<dbReference type="AlphaFoldDB" id="A0A2W1BRZ1"/>
<protein>
    <submittedName>
        <fullName evidence="2">Uncharacterized protein</fullName>
    </submittedName>
</protein>